<dbReference type="EMBL" id="LT906462">
    <property type="protein sequence ID" value="SNV58601.1"/>
    <property type="molecule type" value="Genomic_DNA"/>
</dbReference>
<feature type="transmembrane region" description="Helical" evidence="6">
    <location>
        <begin position="313"/>
        <end position="331"/>
    </location>
</feature>
<evidence type="ECO:0000256" key="5">
    <source>
        <dbReference type="ARBA" id="ARBA00023136"/>
    </source>
</evidence>
<feature type="transmembrane region" description="Helical" evidence="6">
    <location>
        <begin position="198"/>
        <end position="221"/>
    </location>
</feature>
<keyword evidence="4 6" id="KW-1133">Transmembrane helix</keyword>
<proteinExistence type="predicted"/>
<evidence type="ECO:0000313" key="8">
    <source>
        <dbReference type="EMBL" id="SNV58601.1"/>
    </source>
</evidence>
<dbReference type="InterPro" id="IPR013525">
    <property type="entry name" value="ABC2_TM"/>
</dbReference>
<gene>
    <name evidence="8" type="ORF">SAMEA4384403_00473</name>
</gene>
<dbReference type="Proteomes" id="UP000242084">
    <property type="component" value="Chromosome 1"/>
</dbReference>
<dbReference type="Pfam" id="PF12698">
    <property type="entry name" value="ABC2_membrane_3"/>
    <property type="match status" value="1"/>
</dbReference>
<evidence type="ECO:0000256" key="6">
    <source>
        <dbReference type="SAM" id="Phobius"/>
    </source>
</evidence>
<dbReference type="Gene3D" id="3.40.1710.10">
    <property type="entry name" value="abc type-2 transporter like domain"/>
    <property type="match status" value="1"/>
</dbReference>
<keyword evidence="5 6" id="KW-0472">Membrane</keyword>
<evidence type="ECO:0000259" key="7">
    <source>
        <dbReference type="Pfam" id="PF12698"/>
    </source>
</evidence>
<dbReference type="GO" id="GO:0140359">
    <property type="term" value="F:ABC-type transporter activity"/>
    <property type="evidence" value="ECO:0007669"/>
    <property type="project" value="InterPro"/>
</dbReference>
<feature type="transmembrane region" description="Helical" evidence="6">
    <location>
        <begin position="20"/>
        <end position="38"/>
    </location>
</feature>
<feature type="transmembrane region" description="Helical" evidence="6">
    <location>
        <begin position="284"/>
        <end position="301"/>
    </location>
</feature>
<evidence type="ECO:0000256" key="3">
    <source>
        <dbReference type="ARBA" id="ARBA00022692"/>
    </source>
</evidence>
<protein>
    <submittedName>
        <fullName evidence="8">ABC-2 transporter family protein</fullName>
    </submittedName>
</protein>
<dbReference type="KEGG" id="sste:SAMEA4384403_0473"/>
<dbReference type="RefSeq" id="WP_095086196.1">
    <property type="nucleotide sequence ID" value="NZ_BMDM01000003.1"/>
</dbReference>
<dbReference type="InterPro" id="IPR051449">
    <property type="entry name" value="ABC-2_transporter_component"/>
</dbReference>
<keyword evidence="3 6" id="KW-0812">Transmembrane</keyword>
<sequence length="388" mass="45369">MSTIKLFNIYHSFLLKKWYLLVYILLLVITLLSVLIVVQHYTKEDDQFTIGIVDKDRSKETKLILNAVGNGQSLGEDLSIKKYNEHQAEKLLKEQKINGYFVFKDGMTKAFYKQGELPIVVHTYDTQSVESLVIYQLTDSVYSRLMLSMGGALSYTTLYPDASEHKLLTMMTDMLFTGLNRNGSFDEEPVKVLDTTSYYVVSFYFISIFFVFFSIFTILKMNQKDSLKERLNMFHFSYEKLTIVRGVFSFIYTAAWSMFGLWMIFKFLHPEFELYNLNTLMMNIVYYLFMIMSLFILIDVLTRNVLNYMLKMILTIMVLILSGATIPIIYLKGLFGGLLDGMPFTIVLNQLLELILNNYIVDTHPMYYVNIIFVICLLILSLCWRYRQ</sequence>
<dbReference type="GO" id="GO:0005886">
    <property type="term" value="C:plasma membrane"/>
    <property type="evidence" value="ECO:0007669"/>
    <property type="project" value="UniProtKB-SubCell"/>
</dbReference>
<dbReference type="OrthoDB" id="2456256at2"/>
<name>A0A239YH68_9STAP</name>
<organism evidence="8 9">
    <name type="scientific">Mammaliicoccus stepanovicii</name>
    <dbReference type="NCBI Taxonomy" id="643214"/>
    <lineage>
        <taxon>Bacteria</taxon>
        <taxon>Bacillati</taxon>
        <taxon>Bacillota</taxon>
        <taxon>Bacilli</taxon>
        <taxon>Bacillales</taxon>
        <taxon>Staphylococcaceae</taxon>
        <taxon>Mammaliicoccus</taxon>
    </lineage>
</organism>
<comment type="subcellular location">
    <subcellularLocation>
        <location evidence="1">Cell membrane</location>
        <topology evidence="1">Multi-pass membrane protein</topology>
    </subcellularLocation>
</comment>
<evidence type="ECO:0000256" key="1">
    <source>
        <dbReference type="ARBA" id="ARBA00004651"/>
    </source>
</evidence>
<evidence type="ECO:0000313" key="9">
    <source>
        <dbReference type="Proteomes" id="UP000242084"/>
    </source>
</evidence>
<accession>A0A239YH68</accession>
<feature type="domain" description="ABC-2 type transporter transmembrane" evidence="7">
    <location>
        <begin position="17"/>
        <end position="382"/>
    </location>
</feature>
<dbReference type="AlphaFoldDB" id="A0A239YH68"/>
<feature type="transmembrane region" description="Helical" evidence="6">
    <location>
        <begin position="366"/>
        <end position="384"/>
    </location>
</feature>
<evidence type="ECO:0000256" key="4">
    <source>
        <dbReference type="ARBA" id="ARBA00022989"/>
    </source>
</evidence>
<dbReference type="PANTHER" id="PTHR30294">
    <property type="entry name" value="MEMBRANE COMPONENT OF ABC TRANSPORTER YHHJ-RELATED"/>
    <property type="match status" value="1"/>
</dbReference>
<keyword evidence="9" id="KW-1185">Reference proteome</keyword>
<keyword evidence="2" id="KW-1003">Cell membrane</keyword>
<feature type="transmembrane region" description="Helical" evidence="6">
    <location>
        <begin position="242"/>
        <end position="264"/>
    </location>
</feature>
<evidence type="ECO:0000256" key="2">
    <source>
        <dbReference type="ARBA" id="ARBA00022475"/>
    </source>
</evidence>
<reference evidence="8 9" key="1">
    <citation type="submission" date="2017-06" db="EMBL/GenBank/DDBJ databases">
        <authorList>
            <consortium name="Pathogen Informatics"/>
        </authorList>
    </citation>
    <scope>NUCLEOTIDE SEQUENCE [LARGE SCALE GENOMIC DNA]</scope>
    <source>
        <strain evidence="8 9">NCTC13839</strain>
    </source>
</reference>
<dbReference type="PANTHER" id="PTHR30294:SF29">
    <property type="entry name" value="MULTIDRUG ABC TRANSPORTER PERMEASE YBHS-RELATED"/>
    <property type="match status" value="1"/>
</dbReference>